<keyword evidence="3" id="KW-0574">Periplasm</keyword>
<dbReference type="Gene3D" id="2.60.40.420">
    <property type="entry name" value="Cupredoxins - blue copper proteins"/>
    <property type="match status" value="1"/>
</dbReference>
<proteinExistence type="predicted"/>
<dbReference type="EMBL" id="CP027666">
    <property type="protein sequence ID" value="AVO34316.1"/>
    <property type="molecule type" value="Genomic_DNA"/>
</dbReference>
<evidence type="ECO:0000256" key="3">
    <source>
        <dbReference type="ARBA" id="ARBA00022764"/>
    </source>
</evidence>
<dbReference type="PANTHER" id="PTHR38439:SF3">
    <property type="entry name" value="COPPER-RESISTANT CUPROPROTEIN COPI"/>
    <property type="match status" value="1"/>
</dbReference>
<dbReference type="InterPro" id="IPR008972">
    <property type="entry name" value="Cupredoxin"/>
</dbReference>
<dbReference type="InterPro" id="IPR050845">
    <property type="entry name" value="Cu-binding_ET"/>
</dbReference>
<dbReference type="GO" id="GO:0042597">
    <property type="term" value="C:periplasmic space"/>
    <property type="evidence" value="ECO:0007669"/>
    <property type="project" value="UniProtKB-SubCell"/>
</dbReference>
<dbReference type="Pfam" id="PF00127">
    <property type="entry name" value="Copper-bind"/>
    <property type="match status" value="1"/>
</dbReference>
<dbReference type="InterPro" id="IPR000923">
    <property type="entry name" value="BlueCu_1"/>
</dbReference>
<evidence type="ECO:0000313" key="8">
    <source>
        <dbReference type="Proteomes" id="UP000239709"/>
    </source>
</evidence>
<organism evidence="7 8">
    <name type="scientific">Ottowia oryzae</name>
    <dbReference type="NCBI Taxonomy" id="2109914"/>
    <lineage>
        <taxon>Bacteria</taxon>
        <taxon>Pseudomonadati</taxon>
        <taxon>Pseudomonadota</taxon>
        <taxon>Betaproteobacteria</taxon>
        <taxon>Burkholderiales</taxon>
        <taxon>Comamonadaceae</taxon>
        <taxon>Ottowia</taxon>
    </lineage>
</organism>
<accession>A0A2S0MER1</accession>
<dbReference type="RefSeq" id="WP_106702870.1">
    <property type="nucleotide sequence ID" value="NZ_CP027666.1"/>
</dbReference>
<protein>
    <submittedName>
        <fullName evidence="7">Copper-binding protein</fullName>
    </submittedName>
</protein>
<evidence type="ECO:0000256" key="1">
    <source>
        <dbReference type="ARBA" id="ARBA00004418"/>
    </source>
</evidence>
<name>A0A2S0MER1_9BURK</name>
<dbReference type="OrthoDB" id="9816061at2"/>
<keyword evidence="2" id="KW-0479">Metal-binding</keyword>
<evidence type="ECO:0000256" key="4">
    <source>
        <dbReference type="ARBA" id="ARBA00023008"/>
    </source>
</evidence>
<keyword evidence="8" id="KW-1185">Reference proteome</keyword>
<sequence length="168" mass="18073">MNRHLFTSLLLAAIFPISALAAGDHSHGHSMPASHGNMTAAEHAGMYGQPGDPKKVSRTVEVALSDDMRFTPSAIEVKAGETIRFFVRNNGKVDHEMVLGQLDDLKAHAKEMQANPGMVHKEPNQVHLKPGQRGGMVWQFTQSGTVDFACTVPGHLEAGMVGKVKVAP</sequence>
<gene>
    <name evidence="7" type="ORF">C6570_08790</name>
</gene>
<comment type="subcellular location">
    <subcellularLocation>
        <location evidence="1">Periplasm</location>
    </subcellularLocation>
</comment>
<dbReference type="GO" id="GO:0005507">
    <property type="term" value="F:copper ion binding"/>
    <property type="evidence" value="ECO:0007669"/>
    <property type="project" value="InterPro"/>
</dbReference>
<dbReference type="PANTHER" id="PTHR38439">
    <property type="entry name" value="AURACYANIN-B"/>
    <property type="match status" value="1"/>
</dbReference>
<dbReference type="GO" id="GO:0009055">
    <property type="term" value="F:electron transfer activity"/>
    <property type="evidence" value="ECO:0007669"/>
    <property type="project" value="InterPro"/>
</dbReference>
<feature type="signal peptide" evidence="5">
    <location>
        <begin position="1"/>
        <end position="21"/>
    </location>
</feature>
<evidence type="ECO:0000256" key="5">
    <source>
        <dbReference type="SAM" id="SignalP"/>
    </source>
</evidence>
<dbReference type="AlphaFoldDB" id="A0A2S0MER1"/>
<dbReference type="CDD" id="cd04211">
    <property type="entry name" value="Cupredoxin_like_2"/>
    <property type="match status" value="1"/>
</dbReference>
<evidence type="ECO:0000256" key="2">
    <source>
        <dbReference type="ARBA" id="ARBA00022723"/>
    </source>
</evidence>
<dbReference type="Proteomes" id="UP000239709">
    <property type="component" value="Chromosome"/>
</dbReference>
<keyword evidence="4" id="KW-0186">Copper</keyword>
<evidence type="ECO:0000313" key="7">
    <source>
        <dbReference type="EMBL" id="AVO34316.1"/>
    </source>
</evidence>
<feature type="chain" id="PRO_5015608256" evidence="5">
    <location>
        <begin position="22"/>
        <end position="168"/>
    </location>
</feature>
<reference evidence="7 8" key="1">
    <citation type="submission" date="2018-03" db="EMBL/GenBank/DDBJ databases">
        <title>Genome sequencing of Ottowia sp.</title>
        <authorList>
            <person name="Kim S.-J."/>
            <person name="Heo J."/>
            <person name="Kwon S.-W."/>
        </authorList>
    </citation>
    <scope>NUCLEOTIDE SEQUENCE [LARGE SCALE GENOMIC DNA]</scope>
    <source>
        <strain evidence="7 8">KADR8-3</strain>
    </source>
</reference>
<dbReference type="SUPFAM" id="SSF49503">
    <property type="entry name" value="Cupredoxins"/>
    <property type="match status" value="1"/>
</dbReference>
<feature type="domain" description="Blue (type 1) copper" evidence="6">
    <location>
        <begin position="65"/>
        <end position="166"/>
    </location>
</feature>
<dbReference type="KEGG" id="otk:C6570_08790"/>
<evidence type="ECO:0000259" key="6">
    <source>
        <dbReference type="Pfam" id="PF00127"/>
    </source>
</evidence>
<keyword evidence="5" id="KW-0732">Signal</keyword>